<keyword evidence="1" id="KW-0812">Transmembrane</keyword>
<dbReference type="STRING" id="1184267.A11Q_253"/>
<dbReference type="KEGG" id="bex:A11Q_253"/>
<evidence type="ECO:0000313" key="2">
    <source>
        <dbReference type="EMBL" id="AGH94473.1"/>
    </source>
</evidence>
<dbReference type="AlphaFoldDB" id="M4V5N3"/>
<evidence type="ECO:0000256" key="1">
    <source>
        <dbReference type="SAM" id="Phobius"/>
    </source>
</evidence>
<gene>
    <name evidence="2" type="ORF">A11Q_253</name>
</gene>
<reference evidence="2 3" key="1">
    <citation type="journal article" date="2013" name="ISME J.">
        <title>By their genes ye shall know them: genomic signatures of predatory bacteria.</title>
        <authorList>
            <person name="Pasternak Z."/>
            <person name="Pietrokovski S."/>
            <person name="Rotem O."/>
            <person name="Gophna U."/>
            <person name="Lurie-Weinberger M.N."/>
            <person name="Jurkevitch E."/>
        </authorList>
    </citation>
    <scope>NUCLEOTIDE SEQUENCE [LARGE SCALE GENOMIC DNA]</scope>
    <source>
        <strain evidence="2 3">JSS</strain>
    </source>
</reference>
<keyword evidence="1" id="KW-1133">Transmembrane helix</keyword>
<evidence type="ECO:0000313" key="3">
    <source>
        <dbReference type="Proteomes" id="UP000012040"/>
    </source>
</evidence>
<name>M4V5N3_9BACT</name>
<feature type="transmembrane region" description="Helical" evidence="1">
    <location>
        <begin position="15"/>
        <end position="38"/>
    </location>
</feature>
<protein>
    <submittedName>
        <fullName evidence="2">Uncharacterized protein</fullName>
    </submittedName>
</protein>
<dbReference type="HOGENOM" id="CLU_1056298_0_0_7"/>
<dbReference type="Proteomes" id="UP000012040">
    <property type="component" value="Chromosome"/>
</dbReference>
<organism evidence="2 3">
    <name type="scientific">Pseudobdellovibrio exovorus JSS</name>
    <dbReference type="NCBI Taxonomy" id="1184267"/>
    <lineage>
        <taxon>Bacteria</taxon>
        <taxon>Pseudomonadati</taxon>
        <taxon>Bdellovibrionota</taxon>
        <taxon>Bdellovibrionia</taxon>
        <taxon>Bdellovibrionales</taxon>
        <taxon>Pseudobdellovibrionaceae</taxon>
        <taxon>Pseudobdellovibrio</taxon>
    </lineage>
</organism>
<dbReference type="RefSeq" id="WP_015468963.1">
    <property type="nucleotide sequence ID" value="NC_020813.1"/>
</dbReference>
<proteinExistence type="predicted"/>
<keyword evidence="1" id="KW-0472">Membrane</keyword>
<dbReference type="PATRIC" id="fig|1184267.3.peg.255"/>
<accession>M4V5N3</accession>
<sequence length="263" mass="30116">MTLGATIGCATNYKLITIGMTIKMCVCILLSLPIVSFAEMAKKPSIYYFPQTHRKDAMTSQEKNEISQFQADLYDCLEEFGKEKNIFLIAEGRSPFHPADLSKDKTPERKSEAFKDFILEYTAAHVLIKDQKVNGSPEYDTEFWQKLNKKAQRVVNKHHKEIATFSKATNTDLAIEKNARFFVIGGGCTGKDISCSSKLKQESLAVRDLRLKNLRQLIKKNKKKKVALVKGSFHFKELGEEYELLQFYSESCKKYLDHVYKSK</sequence>
<keyword evidence="3" id="KW-1185">Reference proteome</keyword>
<dbReference type="EMBL" id="CP003537">
    <property type="protein sequence ID" value="AGH94473.1"/>
    <property type="molecule type" value="Genomic_DNA"/>
</dbReference>